<organism evidence="1 2">
    <name type="scientific">Dictyobacter arantiisoli</name>
    <dbReference type="NCBI Taxonomy" id="2014874"/>
    <lineage>
        <taxon>Bacteria</taxon>
        <taxon>Bacillati</taxon>
        <taxon>Chloroflexota</taxon>
        <taxon>Ktedonobacteria</taxon>
        <taxon>Ktedonobacterales</taxon>
        <taxon>Dictyobacteraceae</taxon>
        <taxon>Dictyobacter</taxon>
    </lineage>
</organism>
<protein>
    <submittedName>
        <fullName evidence="1">Uncharacterized protein</fullName>
    </submittedName>
</protein>
<gene>
    <name evidence="1" type="ORF">KDI_34280</name>
</gene>
<keyword evidence="2" id="KW-1185">Reference proteome</keyword>
<dbReference type="OrthoDB" id="150660at2"/>
<dbReference type="AlphaFoldDB" id="A0A5A5TG31"/>
<dbReference type="RefSeq" id="WP_149402772.1">
    <property type="nucleotide sequence ID" value="NZ_BIXY01000053.1"/>
</dbReference>
<evidence type="ECO:0000313" key="1">
    <source>
        <dbReference type="EMBL" id="GCF09864.1"/>
    </source>
</evidence>
<comment type="caution">
    <text evidence="1">The sequence shown here is derived from an EMBL/GenBank/DDBJ whole genome shotgun (WGS) entry which is preliminary data.</text>
</comment>
<dbReference type="EMBL" id="BIXY01000053">
    <property type="protein sequence ID" value="GCF09864.1"/>
    <property type="molecule type" value="Genomic_DNA"/>
</dbReference>
<name>A0A5A5TG31_9CHLR</name>
<reference evidence="1 2" key="1">
    <citation type="submission" date="2019-01" db="EMBL/GenBank/DDBJ databases">
        <title>Draft genome sequence of Dictyobacter sp. Uno17.</title>
        <authorList>
            <person name="Wang C.M."/>
            <person name="Zheng Y."/>
            <person name="Sakai Y."/>
            <person name="Abe K."/>
            <person name="Yokota A."/>
            <person name="Yabe S."/>
        </authorList>
    </citation>
    <scope>NUCLEOTIDE SEQUENCE [LARGE SCALE GENOMIC DNA]</scope>
    <source>
        <strain evidence="1 2">Uno17</strain>
    </source>
</reference>
<dbReference type="Proteomes" id="UP000322530">
    <property type="component" value="Unassembled WGS sequence"/>
</dbReference>
<sequence length="171" mass="19305">MRHVGDFLGYQATPFSKPVARAPQQQTRLATQDDLDAIIDYLNASNIFPLVGGLYYHRFKARAITAAFLEQKIAAQQIYLLQRWERLDGLAIAEITTSIQNQQRFSVGYLDGTAIEAISLIAYDLRQRLTTLPAEQVFIYAPHTLLIQDAFAGVEYTPDASSFATYERELQ</sequence>
<evidence type="ECO:0000313" key="2">
    <source>
        <dbReference type="Proteomes" id="UP000322530"/>
    </source>
</evidence>
<accession>A0A5A5TG31</accession>
<proteinExistence type="predicted"/>